<keyword evidence="6 10" id="KW-0032">Aminotransferase</keyword>
<comment type="subcellular location">
    <subcellularLocation>
        <location evidence="2 10">Cytoplasm</location>
    </subcellularLocation>
</comment>
<protein>
    <recommendedName>
        <fullName evidence="4 10">Glutamine--fructose-6-phosphate aminotransferase [isomerizing]</fullName>
        <ecNumber evidence="3 10">2.6.1.16</ecNumber>
    </recommendedName>
    <alternativeName>
        <fullName evidence="10">D-fructose-6-phosphate amidotransferase</fullName>
    </alternativeName>
    <alternativeName>
        <fullName evidence="10">GFAT</fullName>
    </alternativeName>
    <alternativeName>
        <fullName evidence="10">Glucosamine-6-phosphate synthase</fullName>
    </alternativeName>
    <alternativeName>
        <fullName evidence="10">Hexosephosphate aminotransferase</fullName>
    </alternativeName>
    <alternativeName>
        <fullName evidence="10">L-glutamine--D-fructose-6-phosphate amidotransferase</fullName>
    </alternativeName>
</protein>
<dbReference type="InterPro" id="IPR035490">
    <property type="entry name" value="GlmS/FrlB_SIS"/>
</dbReference>
<dbReference type="Gene3D" id="3.60.20.10">
    <property type="entry name" value="Glutamine Phosphoribosylpyrophosphate, subunit 1, domain 1"/>
    <property type="match status" value="1"/>
</dbReference>
<dbReference type="EMBL" id="CACRSL010000003">
    <property type="protein sequence ID" value="VYS77349.1"/>
    <property type="molecule type" value="Genomic_DNA"/>
</dbReference>
<dbReference type="PANTHER" id="PTHR10937:SF0">
    <property type="entry name" value="GLUTAMINE--FRUCTOSE-6-PHOSPHATE TRANSAMINASE (ISOMERIZING)"/>
    <property type="match status" value="1"/>
</dbReference>
<evidence type="ECO:0000256" key="9">
    <source>
        <dbReference type="ARBA" id="ARBA00022962"/>
    </source>
</evidence>
<evidence type="ECO:0000256" key="1">
    <source>
        <dbReference type="ARBA" id="ARBA00001031"/>
    </source>
</evidence>
<dbReference type="CDD" id="cd00714">
    <property type="entry name" value="GFAT"/>
    <property type="match status" value="1"/>
</dbReference>
<dbReference type="SUPFAM" id="SSF56235">
    <property type="entry name" value="N-terminal nucleophile aminohydrolases (Ntn hydrolases)"/>
    <property type="match status" value="1"/>
</dbReference>
<dbReference type="GO" id="GO:0006487">
    <property type="term" value="P:protein N-linked glycosylation"/>
    <property type="evidence" value="ECO:0007669"/>
    <property type="project" value="TreeGrafter"/>
</dbReference>
<reference evidence="13" key="1">
    <citation type="submission" date="2019-11" db="EMBL/GenBank/DDBJ databases">
        <authorList>
            <person name="Feng L."/>
        </authorList>
    </citation>
    <scope>NUCLEOTIDE SEQUENCE</scope>
    <source>
        <strain evidence="13">AundefinedLFYP135</strain>
    </source>
</reference>
<sequence length="605" mass="65779">MCGIVGYSGPQNAVDILLEGLENLEYRGYDSAGISVFAGDGITTVKAEGRLKCLREKLNTSPVSGHCGIAHTRWATHGEPSDRNAHPHGTERVMLVHNGIIENYLELRSRLTAEGYVFKTQTDTETAALLLDSLYQGDPLAAIREMTRQIEGAYALAILFADRPGEVYGVRKDNPLIAALGEGENFIASDIAAVLSHTKRFFTLEEGEIAVATSCGITVYSPGGAPVEKKVHTATWDVEQARKDGYPHFMLKEIFEQPKALRDTIHPRLKDGLPSFEYDGIPECLFKGRGRIHIVACGTAMYAGLVGRDLIETLARIPVEVQIASEFRYRDPILSKDDLVVIISQSGETADSLAALRLAKQRGVPTLGVVNVAGSTIAREADYVIYTHAGPEIAVASTKAYSVQVSVMYLLAFAMARSARTLGEEEIRAKVEELLQTVEKLPRVLEQNDAIASIAGRFQGSESIFFLGRGLDWALSQEGALKLKEISYIHCEAYAAGELKHGTISLITNGVPVVAVATQEHLLGKMVSNIKEVKARGAWVLLLAQEGSPIDEEVYDQAIRLPKAPDLFTPLLAVAALQLLAYHTSVCRGCDVDKPRNLAKSVTVE</sequence>
<dbReference type="PANTHER" id="PTHR10937">
    <property type="entry name" value="GLUCOSAMINE--FRUCTOSE-6-PHOSPHATE AMINOTRANSFERASE, ISOMERIZING"/>
    <property type="match status" value="1"/>
</dbReference>
<accession>A0A6N2RAK4</accession>
<feature type="domain" description="SIS" evidence="12">
    <location>
        <begin position="281"/>
        <end position="421"/>
    </location>
</feature>
<dbReference type="InterPro" id="IPR005855">
    <property type="entry name" value="GFAT"/>
</dbReference>
<feature type="active site" description="Nucleophile; for GATase activity" evidence="10">
    <location>
        <position position="2"/>
    </location>
</feature>
<evidence type="ECO:0000313" key="13">
    <source>
        <dbReference type="EMBL" id="VYS77349.1"/>
    </source>
</evidence>
<dbReference type="InterPro" id="IPR035466">
    <property type="entry name" value="GlmS/AgaS_SIS"/>
</dbReference>
<evidence type="ECO:0000259" key="11">
    <source>
        <dbReference type="PROSITE" id="PS51278"/>
    </source>
</evidence>
<dbReference type="InterPro" id="IPR046348">
    <property type="entry name" value="SIS_dom_sf"/>
</dbReference>
<evidence type="ECO:0000256" key="4">
    <source>
        <dbReference type="ARBA" id="ARBA00016090"/>
    </source>
</evidence>
<dbReference type="GO" id="GO:0005975">
    <property type="term" value="P:carbohydrate metabolic process"/>
    <property type="evidence" value="ECO:0007669"/>
    <property type="project" value="UniProtKB-UniRule"/>
</dbReference>
<evidence type="ECO:0000256" key="6">
    <source>
        <dbReference type="ARBA" id="ARBA00022576"/>
    </source>
</evidence>
<dbReference type="InterPro" id="IPR047084">
    <property type="entry name" value="GFAT_N"/>
</dbReference>
<dbReference type="CDD" id="cd05009">
    <property type="entry name" value="SIS_GlmS_GlmD_2"/>
    <property type="match status" value="1"/>
</dbReference>
<dbReference type="PROSITE" id="PS51464">
    <property type="entry name" value="SIS"/>
    <property type="match status" value="2"/>
</dbReference>
<dbReference type="GO" id="GO:0006047">
    <property type="term" value="P:UDP-N-acetylglucosamine metabolic process"/>
    <property type="evidence" value="ECO:0007669"/>
    <property type="project" value="TreeGrafter"/>
</dbReference>
<feature type="initiator methionine" description="Removed" evidence="10">
    <location>
        <position position="1"/>
    </location>
</feature>
<dbReference type="HAMAP" id="MF_00164">
    <property type="entry name" value="GlmS"/>
    <property type="match status" value="1"/>
</dbReference>
<evidence type="ECO:0000259" key="12">
    <source>
        <dbReference type="PROSITE" id="PS51464"/>
    </source>
</evidence>
<name>A0A6N2RAK4_9FIRM</name>
<comment type="function">
    <text evidence="10">Catalyzes the first step in hexosamine metabolism, converting fructose-6P into glucosamine-6P using glutamine as a nitrogen source.</text>
</comment>
<dbReference type="NCBIfam" id="NF001484">
    <property type="entry name" value="PRK00331.1"/>
    <property type="match status" value="1"/>
</dbReference>
<dbReference type="CDD" id="cd05008">
    <property type="entry name" value="SIS_GlmS_GlmD_1"/>
    <property type="match status" value="1"/>
</dbReference>
<dbReference type="InterPro" id="IPR001347">
    <property type="entry name" value="SIS_dom"/>
</dbReference>
<dbReference type="NCBIfam" id="TIGR01135">
    <property type="entry name" value="glmS"/>
    <property type="match status" value="1"/>
</dbReference>
<dbReference type="InterPro" id="IPR017932">
    <property type="entry name" value="GATase_2_dom"/>
</dbReference>
<evidence type="ECO:0000256" key="10">
    <source>
        <dbReference type="HAMAP-Rule" id="MF_00164"/>
    </source>
</evidence>
<proteinExistence type="inferred from homology"/>
<dbReference type="FunFam" id="3.40.50.10490:FF:000001">
    <property type="entry name" value="Glutamine--fructose-6-phosphate aminotransferase [isomerizing]"/>
    <property type="match status" value="1"/>
</dbReference>
<feature type="active site" description="For Fru-6P isomerization activity" evidence="10">
    <location>
        <position position="600"/>
    </location>
</feature>
<keyword evidence="5 10" id="KW-0963">Cytoplasm</keyword>
<organism evidence="13">
    <name type="scientific">uncultured Anaerotruncus sp</name>
    <dbReference type="NCBI Taxonomy" id="905011"/>
    <lineage>
        <taxon>Bacteria</taxon>
        <taxon>Bacillati</taxon>
        <taxon>Bacillota</taxon>
        <taxon>Clostridia</taxon>
        <taxon>Eubacteriales</taxon>
        <taxon>Oscillospiraceae</taxon>
        <taxon>Anaerotruncus</taxon>
        <taxon>environmental samples</taxon>
    </lineage>
</organism>
<comment type="catalytic activity">
    <reaction evidence="1 10">
        <text>D-fructose 6-phosphate + L-glutamine = D-glucosamine 6-phosphate + L-glutamate</text>
        <dbReference type="Rhea" id="RHEA:13237"/>
        <dbReference type="ChEBI" id="CHEBI:29985"/>
        <dbReference type="ChEBI" id="CHEBI:58359"/>
        <dbReference type="ChEBI" id="CHEBI:58725"/>
        <dbReference type="ChEBI" id="CHEBI:61527"/>
        <dbReference type="EC" id="2.6.1.16"/>
    </reaction>
</comment>
<dbReference type="GO" id="GO:0004360">
    <property type="term" value="F:glutamine-fructose-6-phosphate transaminase (isomerizing) activity"/>
    <property type="evidence" value="ECO:0007669"/>
    <property type="project" value="UniProtKB-UniRule"/>
</dbReference>
<keyword evidence="9" id="KW-0315">Glutamine amidotransferase</keyword>
<feature type="domain" description="SIS" evidence="12">
    <location>
        <begin position="454"/>
        <end position="595"/>
    </location>
</feature>
<dbReference type="Pfam" id="PF13522">
    <property type="entry name" value="GATase_6"/>
    <property type="match status" value="1"/>
</dbReference>
<dbReference type="GO" id="GO:0097367">
    <property type="term" value="F:carbohydrate derivative binding"/>
    <property type="evidence" value="ECO:0007669"/>
    <property type="project" value="InterPro"/>
</dbReference>
<dbReference type="EC" id="2.6.1.16" evidence="3 10"/>
<evidence type="ECO:0000256" key="3">
    <source>
        <dbReference type="ARBA" id="ARBA00012916"/>
    </source>
</evidence>
<comment type="subunit">
    <text evidence="10">Homodimer.</text>
</comment>
<evidence type="ECO:0000256" key="5">
    <source>
        <dbReference type="ARBA" id="ARBA00022490"/>
    </source>
</evidence>
<keyword evidence="8" id="KW-0677">Repeat</keyword>
<dbReference type="GO" id="GO:0006002">
    <property type="term" value="P:fructose 6-phosphate metabolic process"/>
    <property type="evidence" value="ECO:0007669"/>
    <property type="project" value="TreeGrafter"/>
</dbReference>
<evidence type="ECO:0000256" key="8">
    <source>
        <dbReference type="ARBA" id="ARBA00022737"/>
    </source>
</evidence>
<keyword evidence="7 10" id="KW-0808">Transferase</keyword>
<dbReference type="AlphaFoldDB" id="A0A6N2RAK4"/>
<dbReference type="PROSITE" id="PS51278">
    <property type="entry name" value="GATASE_TYPE_2"/>
    <property type="match status" value="1"/>
</dbReference>
<dbReference type="InterPro" id="IPR029055">
    <property type="entry name" value="Ntn_hydrolases_N"/>
</dbReference>
<dbReference type="SUPFAM" id="SSF53697">
    <property type="entry name" value="SIS domain"/>
    <property type="match status" value="1"/>
</dbReference>
<dbReference type="Gene3D" id="3.40.50.10490">
    <property type="entry name" value="Glucose-6-phosphate isomerase like protein, domain 1"/>
    <property type="match status" value="2"/>
</dbReference>
<evidence type="ECO:0000256" key="2">
    <source>
        <dbReference type="ARBA" id="ARBA00004496"/>
    </source>
</evidence>
<dbReference type="FunFam" id="3.60.20.10:FF:000006">
    <property type="entry name" value="Glutamine--fructose-6-phosphate aminotransferase [isomerizing]"/>
    <property type="match status" value="1"/>
</dbReference>
<gene>
    <name evidence="10 13" type="primary">glmS</name>
    <name evidence="13" type="ORF">AULFYP135_00303</name>
</gene>
<evidence type="ECO:0000256" key="7">
    <source>
        <dbReference type="ARBA" id="ARBA00022679"/>
    </source>
</evidence>
<dbReference type="Pfam" id="PF01380">
    <property type="entry name" value="SIS"/>
    <property type="match status" value="2"/>
</dbReference>
<feature type="domain" description="Glutamine amidotransferase type-2" evidence="11">
    <location>
        <begin position="2"/>
        <end position="215"/>
    </location>
</feature>
<dbReference type="GO" id="GO:0005829">
    <property type="term" value="C:cytosol"/>
    <property type="evidence" value="ECO:0007669"/>
    <property type="project" value="TreeGrafter"/>
</dbReference>